<dbReference type="InterPro" id="IPR036217">
    <property type="entry name" value="MethylDNA_cys_MeTrfase_DNAb"/>
</dbReference>
<evidence type="ECO:0000313" key="12">
    <source>
        <dbReference type="Proteomes" id="UP001227317"/>
    </source>
</evidence>
<dbReference type="GO" id="GO:0003908">
    <property type="term" value="F:methylated-DNA-[protein]-cysteine S-methyltransferase activity"/>
    <property type="evidence" value="ECO:0007669"/>
    <property type="project" value="UniProtKB-EC"/>
</dbReference>
<dbReference type="InterPro" id="IPR008332">
    <property type="entry name" value="MethylG_MeTrfase_N"/>
</dbReference>
<reference evidence="11 12" key="1">
    <citation type="submission" date="2023-06" db="EMBL/GenBank/DDBJ databases">
        <title>Azospirillum isscasensis sp.nov, a bacterium isolated from rhizosphere soil of rice.</title>
        <authorList>
            <person name="Wang H."/>
        </authorList>
    </citation>
    <scope>NUCLEOTIDE SEQUENCE [LARGE SCALE GENOMIC DNA]</scope>
    <source>
        <strain evidence="11 12">C340-1</strain>
    </source>
</reference>
<dbReference type="PANTHER" id="PTHR10815:SF13">
    <property type="entry name" value="METHYLATED-DNA--PROTEIN-CYSTEINE METHYLTRANSFERASE"/>
    <property type="match status" value="1"/>
</dbReference>
<evidence type="ECO:0000259" key="9">
    <source>
        <dbReference type="Pfam" id="PF01035"/>
    </source>
</evidence>
<comment type="function">
    <text evidence="8">Involved in the cellular defense against the biological effects of O6-methylguanine (O6-MeG) and O4-methylthymine (O4-MeT) in DNA. Repairs the methylated nucleobase in DNA by stoichiometrically transferring the methyl group to a cysteine residue in the enzyme. This is a suicide reaction: the enzyme is irreversibly inactivated.</text>
</comment>
<dbReference type="InterPro" id="IPR023546">
    <property type="entry name" value="MGMT"/>
</dbReference>
<dbReference type="InterPro" id="IPR001497">
    <property type="entry name" value="MethylDNA_cys_MeTrfase_AS"/>
</dbReference>
<dbReference type="Pfam" id="PF01035">
    <property type="entry name" value="DNA_binding_1"/>
    <property type="match status" value="1"/>
</dbReference>
<comment type="subcellular location">
    <subcellularLocation>
        <location evidence="8">Cytoplasm</location>
    </subcellularLocation>
</comment>
<dbReference type="EMBL" id="JAUJFI010000034">
    <property type="protein sequence ID" value="MDQ2102950.1"/>
    <property type="molecule type" value="Genomic_DNA"/>
</dbReference>
<feature type="active site" description="Nucleophile; methyl group acceptor" evidence="8">
    <location>
        <position position="130"/>
    </location>
</feature>
<comment type="similarity">
    <text evidence="8">Belongs to the MGMT family.</text>
</comment>
<protein>
    <recommendedName>
        <fullName evidence="8">Methylated-DNA--protein-cysteine methyltransferase</fullName>
        <ecNumber evidence="8">2.1.1.63</ecNumber>
    </recommendedName>
    <alternativeName>
        <fullName evidence="8">6-O-methylguanine-DNA methyltransferase</fullName>
        <shortName evidence="8">MGMT</shortName>
    </alternativeName>
    <alternativeName>
        <fullName evidence="8">O-6-methylguanine-DNA-alkyltransferase</fullName>
    </alternativeName>
</protein>
<dbReference type="Proteomes" id="UP001227317">
    <property type="component" value="Unassembled WGS sequence"/>
</dbReference>
<evidence type="ECO:0000256" key="7">
    <source>
        <dbReference type="ARBA" id="ARBA00049348"/>
    </source>
</evidence>
<evidence type="ECO:0000256" key="6">
    <source>
        <dbReference type="ARBA" id="ARBA00023204"/>
    </source>
</evidence>
<evidence type="ECO:0000256" key="1">
    <source>
        <dbReference type="ARBA" id="ARBA00001286"/>
    </source>
</evidence>
<dbReference type="Pfam" id="PF02870">
    <property type="entry name" value="Methyltransf_1N"/>
    <property type="match status" value="1"/>
</dbReference>
<evidence type="ECO:0000256" key="2">
    <source>
        <dbReference type="ARBA" id="ARBA00022490"/>
    </source>
</evidence>
<feature type="domain" description="Methylguanine DNA methyltransferase ribonuclease-like" evidence="10">
    <location>
        <begin position="19"/>
        <end position="77"/>
    </location>
</feature>
<dbReference type="PROSITE" id="PS00374">
    <property type="entry name" value="MGMT"/>
    <property type="match status" value="1"/>
</dbReference>
<keyword evidence="5 8" id="KW-0227">DNA damage</keyword>
<organism evidence="11 12">
    <name type="scientific">Azospirillum isscasi</name>
    <dbReference type="NCBI Taxonomy" id="3053926"/>
    <lineage>
        <taxon>Bacteria</taxon>
        <taxon>Pseudomonadati</taxon>
        <taxon>Pseudomonadota</taxon>
        <taxon>Alphaproteobacteria</taxon>
        <taxon>Rhodospirillales</taxon>
        <taxon>Azospirillaceae</taxon>
        <taxon>Azospirillum</taxon>
    </lineage>
</organism>
<dbReference type="SUPFAM" id="SSF46767">
    <property type="entry name" value="Methylated DNA-protein cysteine methyltransferase, C-terminal domain"/>
    <property type="match status" value="1"/>
</dbReference>
<keyword evidence="3 8" id="KW-0489">Methyltransferase</keyword>
<comment type="catalytic activity">
    <reaction evidence="7 8">
        <text>a 6-O-methyl-2'-deoxyguanosine in DNA + L-cysteinyl-[protein] = S-methyl-L-cysteinyl-[protein] + a 2'-deoxyguanosine in DNA</text>
        <dbReference type="Rhea" id="RHEA:24000"/>
        <dbReference type="Rhea" id="RHEA-COMP:10131"/>
        <dbReference type="Rhea" id="RHEA-COMP:10132"/>
        <dbReference type="Rhea" id="RHEA-COMP:11367"/>
        <dbReference type="Rhea" id="RHEA-COMP:11368"/>
        <dbReference type="ChEBI" id="CHEBI:29950"/>
        <dbReference type="ChEBI" id="CHEBI:82612"/>
        <dbReference type="ChEBI" id="CHEBI:85445"/>
        <dbReference type="ChEBI" id="CHEBI:85448"/>
        <dbReference type="EC" id="2.1.1.63"/>
    </reaction>
</comment>
<evidence type="ECO:0000259" key="10">
    <source>
        <dbReference type="Pfam" id="PF02870"/>
    </source>
</evidence>
<comment type="miscellaneous">
    <text evidence="8">This enzyme catalyzes only one turnover and therefore is not strictly catalytic. According to one definition, an enzyme is a biocatalyst that acts repeatedly and over many reaction cycles.</text>
</comment>
<dbReference type="InterPro" id="IPR014048">
    <property type="entry name" value="MethylDNA_cys_MeTrfase_DNA-bd"/>
</dbReference>
<evidence type="ECO:0000256" key="4">
    <source>
        <dbReference type="ARBA" id="ARBA00022679"/>
    </source>
</evidence>
<evidence type="ECO:0000256" key="3">
    <source>
        <dbReference type="ARBA" id="ARBA00022603"/>
    </source>
</evidence>
<dbReference type="SUPFAM" id="SSF53155">
    <property type="entry name" value="Methylated DNA-protein cysteine methyltransferase domain"/>
    <property type="match status" value="1"/>
</dbReference>
<feature type="domain" description="Methylated-DNA-[protein]-cysteine S-methyltransferase DNA binding" evidence="9">
    <location>
        <begin position="81"/>
        <end position="160"/>
    </location>
</feature>
<dbReference type="EC" id="2.1.1.63" evidence="8"/>
<name>A0ABU0WFH2_9PROT</name>
<keyword evidence="2 8" id="KW-0963">Cytoplasm</keyword>
<keyword evidence="6 8" id="KW-0234">DNA repair</keyword>
<dbReference type="InterPro" id="IPR036388">
    <property type="entry name" value="WH-like_DNA-bd_sf"/>
</dbReference>
<proteinExistence type="inferred from homology"/>
<dbReference type="HAMAP" id="MF_00772">
    <property type="entry name" value="OGT"/>
    <property type="match status" value="1"/>
</dbReference>
<dbReference type="PANTHER" id="PTHR10815">
    <property type="entry name" value="METHYLATED-DNA--PROTEIN-CYSTEINE METHYLTRANSFERASE"/>
    <property type="match status" value="1"/>
</dbReference>
<dbReference type="Gene3D" id="1.10.10.10">
    <property type="entry name" value="Winged helix-like DNA-binding domain superfamily/Winged helix DNA-binding domain"/>
    <property type="match status" value="1"/>
</dbReference>
<keyword evidence="4 8" id="KW-0808">Transferase</keyword>
<comment type="catalytic activity">
    <reaction evidence="1 8">
        <text>a 4-O-methyl-thymidine in DNA + L-cysteinyl-[protein] = a thymidine in DNA + S-methyl-L-cysteinyl-[protein]</text>
        <dbReference type="Rhea" id="RHEA:53428"/>
        <dbReference type="Rhea" id="RHEA-COMP:10131"/>
        <dbReference type="Rhea" id="RHEA-COMP:10132"/>
        <dbReference type="Rhea" id="RHEA-COMP:13555"/>
        <dbReference type="Rhea" id="RHEA-COMP:13556"/>
        <dbReference type="ChEBI" id="CHEBI:29950"/>
        <dbReference type="ChEBI" id="CHEBI:82612"/>
        <dbReference type="ChEBI" id="CHEBI:137386"/>
        <dbReference type="ChEBI" id="CHEBI:137387"/>
        <dbReference type="EC" id="2.1.1.63"/>
    </reaction>
</comment>
<evidence type="ECO:0000256" key="8">
    <source>
        <dbReference type="HAMAP-Rule" id="MF_00772"/>
    </source>
</evidence>
<gene>
    <name evidence="11" type="ORF">QSG27_09625</name>
</gene>
<dbReference type="InterPro" id="IPR036631">
    <property type="entry name" value="MGMT_N_sf"/>
</dbReference>
<sequence>MAPPTGSPTTFKLTAFSLTIDSPLGLLTVTSAGGAIVALDWGRLGEDRPDPVLEEAARQLRDYFAGTRLDFDLPLAPRGTAFRQKVWAAMLAIPYGGVLTYGDVARMLESAPRAVGGACGANPIPVIIPCHRIVGGGGSPGGYSGLGGLRTKDWLLRHERRHRAADGRVTAGKAGDTLELQLL</sequence>
<evidence type="ECO:0000256" key="5">
    <source>
        <dbReference type="ARBA" id="ARBA00022763"/>
    </source>
</evidence>
<evidence type="ECO:0000313" key="11">
    <source>
        <dbReference type="EMBL" id="MDQ2102950.1"/>
    </source>
</evidence>
<dbReference type="Gene3D" id="3.30.160.70">
    <property type="entry name" value="Methylated DNA-protein cysteine methyltransferase domain"/>
    <property type="match status" value="1"/>
</dbReference>
<dbReference type="NCBIfam" id="TIGR00589">
    <property type="entry name" value="ogt"/>
    <property type="match status" value="1"/>
</dbReference>
<accession>A0ABU0WFH2</accession>
<keyword evidence="12" id="KW-1185">Reference proteome</keyword>
<comment type="caution">
    <text evidence="11">The sequence shown here is derived from an EMBL/GenBank/DDBJ whole genome shotgun (WGS) entry which is preliminary data.</text>
</comment>
<dbReference type="GO" id="GO:0032259">
    <property type="term" value="P:methylation"/>
    <property type="evidence" value="ECO:0007669"/>
    <property type="project" value="UniProtKB-KW"/>
</dbReference>
<dbReference type="RefSeq" id="WP_306705517.1">
    <property type="nucleotide sequence ID" value="NZ_JAUJFI010000034.1"/>
</dbReference>
<dbReference type="CDD" id="cd06445">
    <property type="entry name" value="ATase"/>
    <property type="match status" value="1"/>
</dbReference>